<proteinExistence type="predicted"/>
<dbReference type="InterPro" id="IPR043502">
    <property type="entry name" value="DNA/RNA_pol_sf"/>
</dbReference>
<protein>
    <submittedName>
        <fullName evidence="3">Retrovirus-related Pol polyprotein from transposon TNT 1-94</fullName>
    </submittedName>
</protein>
<feature type="region of interest" description="Disordered" evidence="1">
    <location>
        <begin position="469"/>
        <end position="503"/>
    </location>
</feature>
<dbReference type="InterPro" id="IPR001584">
    <property type="entry name" value="Integrase_cat-core"/>
</dbReference>
<organism evidence="3 4">
    <name type="scientific">Porphyridium purpureum</name>
    <name type="common">Red alga</name>
    <name type="synonym">Porphyridium cruentum</name>
    <dbReference type="NCBI Taxonomy" id="35688"/>
    <lineage>
        <taxon>Eukaryota</taxon>
        <taxon>Rhodophyta</taxon>
        <taxon>Bangiophyceae</taxon>
        <taxon>Porphyridiales</taxon>
        <taxon>Porphyridiaceae</taxon>
        <taxon>Porphyridium</taxon>
    </lineage>
</organism>
<keyword evidence="4" id="KW-1185">Reference proteome</keyword>
<name>A0A5J4YVK7_PORPP</name>
<dbReference type="InterPro" id="IPR013103">
    <property type="entry name" value="RVT_2"/>
</dbReference>
<evidence type="ECO:0000313" key="3">
    <source>
        <dbReference type="EMBL" id="KAA8494763.1"/>
    </source>
</evidence>
<feature type="compositionally biased region" description="Basic and acidic residues" evidence="1">
    <location>
        <begin position="473"/>
        <end position="486"/>
    </location>
</feature>
<comment type="caution">
    <text evidence="3">The sequence shown here is derived from an EMBL/GenBank/DDBJ whole genome shotgun (WGS) entry which is preliminary data.</text>
</comment>
<dbReference type="PROSITE" id="PS50994">
    <property type="entry name" value="INTEGRASE"/>
    <property type="match status" value="1"/>
</dbReference>
<dbReference type="EMBL" id="VRMN01000004">
    <property type="protein sequence ID" value="KAA8494763.1"/>
    <property type="molecule type" value="Genomic_DNA"/>
</dbReference>
<evidence type="ECO:0000256" key="1">
    <source>
        <dbReference type="SAM" id="MobiDB-lite"/>
    </source>
</evidence>
<dbReference type="SUPFAM" id="SSF56672">
    <property type="entry name" value="DNA/RNA polymerases"/>
    <property type="match status" value="1"/>
</dbReference>
<dbReference type="Gene3D" id="3.30.420.10">
    <property type="entry name" value="Ribonuclease H-like superfamily/Ribonuclease H"/>
    <property type="match status" value="1"/>
</dbReference>
<dbReference type="Proteomes" id="UP000324585">
    <property type="component" value="Unassembled WGS sequence"/>
</dbReference>
<dbReference type="OrthoDB" id="413361at2759"/>
<dbReference type="GO" id="GO:0015074">
    <property type="term" value="P:DNA integration"/>
    <property type="evidence" value="ECO:0007669"/>
    <property type="project" value="InterPro"/>
</dbReference>
<dbReference type="OMA" id="EMSKWEN"/>
<sequence length="904" mass="100772">MSTTASKLLTSNLSNVTFAYAARPHALSHTHALVSTGAAKSIIGYMQAAKIGATILELRENGPQLHRFGSGTAAGAFTKIIERAWVLVTGTIDMEFFIIEGLSPCIIGNDVLQDARIQNQTILVEDESIPTLTIGDLQYINITHAAQHAVSSTTQALLDPADAVRRLHARTHHRVADIETILLRAGEISSPLQPELRELLEKEVEHCNSCFRTVLPQPNRKASFSPVAAHFGERVSMDVVFLKCVSHSKPVLHLIDDATAYSEVYPLKSLHDSSIMHGIALAWIDRHGPPAILKADAAFAGRKVQAYATASDIQLAILPSRRHQKMGIVERKNREIRKHFHRLQESVPSSRREADFVAHVVRAAFVSNIANGPVLPRPELRRREQRRQARRRLAAITRTQPLNHEDALSLTPGEQVYVYINDKGKAKTPSAWRRASVEAADGTGVHVLDHGNRRFVALEDVEKAPMFQPFVGREYRDSSDTDDRTTNDQSSDSSDSESLDDQNQNNHEIDLLAARYNTTDFRLLSPRGTKRTTIDYPDAPEPSPSNDDVRRSVRARRPTQRLIESMMAPSHPELSRLLMLFGNKTFGQNAALNSGCSPALFEAALKTEMSKWENQYTVYSRKEVPVTANIIGSHVLYQVKDTDPVDDNAAELKLKARLCLWGHKNQEKDSIRGDAPTPPLVAIRLVLALAAAFPALTLAKIDVTGAYLQSGPMDRTVFVRPPQHLSQGDVLWKLTAKPYGLKDAGRQWLLRSDAEIRSLGLVQSKLLPQIFFGKVLVVKYVDDLLVLGEEDDAESFLTRFAERFRSSPPVTNRFSYIGCEVSRSNQGVSIDMTRYLEKIQSVSVQRRQDTVPPSAMQLSQKLAGSINWLGLTVSPFACFTASYIQQQLPYRYKYFEISVELRRS</sequence>
<gene>
    <name evidence="3" type="ORF">FVE85_3004</name>
</gene>
<evidence type="ECO:0000259" key="2">
    <source>
        <dbReference type="PROSITE" id="PS50994"/>
    </source>
</evidence>
<dbReference type="GO" id="GO:0003676">
    <property type="term" value="F:nucleic acid binding"/>
    <property type="evidence" value="ECO:0007669"/>
    <property type="project" value="InterPro"/>
</dbReference>
<feature type="domain" description="Integrase catalytic" evidence="2">
    <location>
        <begin position="222"/>
        <end position="384"/>
    </location>
</feature>
<dbReference type="InterPro" id="IPR012337">
    <property type="entry name" value="RNaseH-like_sf"/>
</dbReference>
<feature type="region of interest" description="Disordered" evidence="1">
    <location>
        <begin position="524"/>
        <end position="553"/>
    </location>
</feature>
<dbReference type="Pfam" id="PF07727">
    <property type="entry name" value="RVT_2"/>
    <property type="match status" value="1"/>
</dbReference>
<accession>A0A5J4YVK7</accession>
<dbReference type="InterPro" id="IPR036397">
    <property type="entry name" value="RNaseH_sf"/>
</dbReference>
<reference evidence="4" key="1">
    <citation type="journal article" date="2019" name="Nat. Commun.">
        <title>Expansion of phycobilisome linker gene families in mesophilic red algae.</title>
        <authorList>
            <person name="Lee J."/>
            <person name="Kim D."/>
            <person name="Bhattacharya D."/>
            <person name="Yoon H.S."/>
        </authorList>
    </citation>
    <scope>NUCLEOTIDE SEQUENCE [LARGE SCALE GENOMIC DNA]</scope>
    <source>
        <strain evidence="4">CCMP 1328</strain>
    </source>
</reference>
<dbReference type="AlphaFoldDB" id="A0A5J4YVK7"/>
<evidence type="ECO:0000313" key="4">
    <source>
        <dbReference type="Proteomes" id="UP000324585"/>
    </source>
</evidence>
<dbReference type="SUPFAM" id="SSF53098">
    <property type="entry name" value="Ribonuclease H-like"/>
    <property type="match status" value="1"/>
</dbReference>